<evidence type="ECO:0000256" key="3">
    <source>
        <dbReference type="ARBA" id="ARBA00012706"/>
    </source>
</evidence>
<dbReference type="Proteomes" id="UP000663848">
    <property type="component" value="Unassembled WGS sequence"/>
</dbReference>
<keyword evidence="6" id="KW-0732">Signal</keyword>
<evidence type="ECO:0000256" key="5">
    <source>
        <dbReference type="ARBA" id="ARBA00023295"/>
    </source>
</evidence>
<name>A0A817LPP1_9BILA</name>
<gene>
    <name evidence="9" type="ORF">GRG538_LOCUS24279</name>
    <name evidence="11" type="ORF">QYT958_LOCUS27548</name>
    <name evidence="8" type="ORF">TIS948_LOCUS2469</name>
    <name evidence="10" type="ORF">UJA718_LOCUS16300</name>
</gene>
<protein>
    <recommendedName>
        <fullName evidence="3">mannan endo-1,4-beta-mannosidase</fullName>
        <ecNumber evidence="3">3.2.1.78</ecNumber>
    </recommendedName>
</protein>
<accession>A0A817LPP1</accession>
<feature type="domain" description="Glycoside hydrolase family 5" evidence="7">
    <location>
        <begin position="22"/>
        <end position="402"/>
    </location>
</feature>
<dbReference type="Proteomes" id="UP000663873">
    <property type="component" value="Unassembled WGS sequence"/>
</dbReference>
<comment type="catalytic activity">
    <reaction evidence="1">
        <text>Random hydrolysis of (1-&gt;4)-beta-D-mannosidic linkages in mannans, galactomannans and glucomannans.</text>
        <dbReference type="EC" id="3.2.1.78"/>
    </reaction>
</comment>
<dbReference type="OrthoDB" id="406631at2759"/>
<evidence type="ECO:0000256" key="2">
    <source>
        <dbReference type="ARBA" id="ARBA00005641"/>
    </source>
</evidence>
<dbReference type="Proteomes" id="UP000663825">
    <property type="component" value="Unassembled WGS sequence"/>
</dbReference>
<evidence type="ECO:0000313" key="10">
    <source>
        <dbReference type="EMBL" id="CAF4358870.1"/>
    </source>
</evidence>
<evidence type="ECO:0000256" key="6">
    <source>
        <dbReference type="SAM" id="SignalP"/>
    </source>
</evidence>
<dbReference type="GO" id="GO:0016985">
    <property type="term" value="F:mannan endo-1,4-beta-mannosidase activity"/>
    <property type="evidence" value="ECO:0007669"/>
    <property type="project" value="UniProtKB-EC"/>
</dbReference>
<evidence type="ECO:0000256" key="1">
    <source>
        <dbReference type="ARBA" id="ARBA00001678"/>
    </source>
</evidence>
<dbReference type="EMBL" id="CAJNXB010000109">
    <property type="protein sequence ID" value="CAF3021429.1"/>
    <property type="molecule type" value="Genomic_DNA"/>
</dbReference>
<feature type="chain" id="PRO_5044132209" description="mannan endo-1,4-beta-mannosidase" evidence="6">
    <location>
        <begin position="21"/>
        <end position="427"/>
    </location>
</feature>
<reference evidence="8" key="1">
    <citation type="submission" date="2021-02" db="EMBL/GenBank/DDBJ databases">
        <authorList>
            <person name="Nowell W R."/>
        </authorList>
    </citation>
    <scope>NUCLEOTIDE SEQUENCE</scope>
</reference>
<dbReference type="EMBL" id="CAJOBP010002509">
    <property type="protein sequence ID" value="CAF4358870.1"/>
    <property type="molecule type" value="Genomic_DNA"/>
</dbReference>
<evidence type="ECO:0000313" key="8">
    <source>
        <dbReference type="EMBL" id="CAF3021429.1"/>
    </source>
</evidence>
<dbReference type="AlphaFoldDB" id="A0A817LPP1"/>
<sequence>MLSITCVVVLVVHLVAIVESLSFVKVKNARLSLDDHTYIYVGTNFWYGANLGSLGPGGDRERLKRELDHLHELGVNNLRVQAGSEGPDTEPWRIIPSLQPSPGEYNLDVLDGLDFLLSEMSKRQMRAVMCLNNFWHWSGGFAQYIAWADGPGTIIPYPGDYNQFELFSARFYEIKKATDWFDDHIRFLLSRKNRYTNVAYTSDPTIMSWELANEPRRLDLSWVNRTACLLKELAPRQLVTTGVEGKISSNNFSNDHASPCVDYATFHLWVQNWNIFDPHNASATLPLAIDYAKNYIDFHAAYKDKPIVLEEFGISRDNGNYMPTASVTVRNQYYRVVLTHSRSNGVPTNFWAYGGEGRPRIPAANWSQGDDFTGDPPHEPQGWYSVYNDDRSTLDLIKEFATTESTSSTTRLLFSISICLFTITLLI</sequence>
<dbReference type="InterPro" id="IPR001547">
    <property type="entry name" value="Glyco_hydro_5"/>
</dbReference>
<evidence type="ECO:0000259" key="7">
    <source>
        <dbReference type="Pfam" id="PF26410"/>
    </source>
</evidence>
<dbReference type="EMBL" id="CAJNYT010004117">
    <property type="protein sequence ID" value="CAF3633346.1"/>
    <property type="molecule type" value="Genomic_DNA"/>
</dbReference>
<evidence type="ECO:0000313" key="9">
    <source>
        <dbReference type="EMBL" id="CAF3633346.1"/>
    </source>
</evidence>
<evidence type="ECO:0000313" key="13">
    <source>
        <dbReference type="Proteomes" id="UP000663873"/>
    </source>
</evidence>
<evidence type="ECO:0000313" key="11">
    <source>
        <dbReference type="EMBL" id="CAF4856051.1"/>
    </source>
</evidence>
<dbReference type="PANTHER" id="PTHR31451:SF40">
    <property type="entry name" value="GLYCOSIDE HYDROLASE FAMILY 5 DOMAIN-CONTAINING PROTEIN"/>
    <property type="match status" value="1"/>
</dbReference>
<dbReference type="EMBL" id="CAJOBR010007053">
    <property type="protein sequence ID" value="CAF4856051.1"/>
    <property type="molecule type" value="Genomic_DNA"/>
</dbReference>
<dbReference type="InterPro" id="IPR045053">
    <property type="entry name" value="MAN-like"/>
</dbReference>
<keyword evidence="13" id="KW-1185">Reference proteome</keyword>
<comment type="caution">
    <text evidence="8">The sequence shown here is derived from an EMBL/GenBank/DDBJ whole genome shotgun (WGS) entry which is preliminary data.</text>
</comment>
<dbReference type="PANTHER" id="PTHR31451">
    <property type="match status" value="1"/>
</dbReference>
<dbReference type="Gene3D" id="3.20.20.80">
    <property type="entry name" value="Glycosidases"/>
    <property type="match status" value="1"/>
</dbReference>
<evidence type="ECO:0000313" key="12">
    <source>
        <dbReference type="Proteomes" id="UP000663825"/>
    </source>
</evidence>
<dbReference type="SUPFAM" id="SSF51445">
    <property type="entry name" value="(Trans)glycosidases"/>
    <property type="match status" value="1"/>
</dbReference>
<keyword evidence="5" id="KW-0326">Glycosidase</keyword>
<feature type="signal peptide" evidence="6">
    <location>
        <begin position="1"/>
        <end position="20"/>
    </location>
</feature>
<comment type="similarity">
    <text evidence="2">Belongs to the glycosyl hydrolase 5 (cellulase A) family.</text>
</comment>
<proteinExistence type="inferred from homology"/>
<dbReference type="Pfam" id="PF26410">
    <property type="entry name" value="GH5_mannosidase"/>
    <property type="match status" value="1"/>
</dbReference>
<dbReference type="EC" id="3.2.1.78" evidence="3"/>
<dbReference type="Proteomes" id="UP000663872">
    <property type="component" value="Unassembled WGS sequence"/>
</dbReference>
<keyword evidence="4" id="KW-0378">Hydrolase</keyword>
<evidence type="ECO:0000256" key="4">
    <source>
        <dbReference type="ARBA" id="ARBA00022801"/>
    </source>
</evidence>
<organism evidence="8 12">
    <name type="scientific">Rotaria socialis</name>
    <dbReference type="NCBI Taxonomy" id="392032"/>
    <lineage>
        <taxon>Eukaryota</taxon>
        <taxon>Metazoa</taxon>
        <taxon>Spiralia</taxon>
        <taxon>Gnathifera</taxon>
        <taxon>Rotifera</taxon>
        <taxon>Eurotatoria</taxon>
        <taxon>Bdelloidea</taxon>
        <taxon>Philodinida</taxon>
        <taxon>Philodinidae</taxon>
        <taxon>Rotaria</taxon>
    </lineage>
</organism>
<dbReference type="InterPro" id="IPR017853">
    <property type="entry name" value="GH"/>
</dbReference>